<accession>A0A2T0MLG7</accession>
<evidence type="ECO:0000313" key="1">
    <source>
        <dbReference type="EMBL" id="PRX58566.1"/>
    </source>
</evidence>
<name>A0A2T0MLG7_9ACTN</name>
<organism evidence="1 2">
    <name type="scientific">Nonomuraea fuscirosea</name>
    <dbReference type="NCBI Taxonomy" id="1291556"/>
    <lineage>
        <taxon>Bacteria</taxon>
        <taxon>Bacillati</taxon>
        <taxon>Actinomycetota</taxon>
        <taxon>Actinomycetes</taxon>
        <taxon>Streptosporangiales</taxon>
        <taxon>Streptosporangiaceae</taxon>
        <taxon>Nonomuraea</taxon>
    </lineage>
</organism>
<keyword evidence="2" id="KW-1185">Reference proteome</keyword>
<reference evidence="1 2" key="1">
    <citation type="submission" date="2018-03" db="EMBL/GenBank/DDBJ databases">
        <title>Genomic Encyclopedia of Type Strains, Phase III (KMG-III): the genomes of soil and plant-associated and newly described type strains.</title>
        <authorList>
            <person name="Whitman W."/>
        </authorList>
    </citation>
    <scope>NUCLEOTIDE SEQUENCE [LARGE SCALE GENOMIC DNA]</scope>
    <source>
        <strain evidence="1 2">CGMCC 4.7104</strain>
    </source>
</reference>
<dbReference type="AlphaFoldDB" id="A0A2T0MLG7"/>
<dbReference type="SUPFAM" id="SSF52343">
    <property type="entry name" value="Ferredoxin reductase-like, C-terminal NADP-linked domain"/>
    <property type="match status" value="1"/>
</dbReference>
<comment type="caution">
    <text evidence="1">The sequence shown here is derived from an EMBL/GenBank/DDBJ whole genome shotgun (WGS) entry which is preliminary data.</text>
</comment>
<gene>
    <name evidence="1" type="ORF">B0I32_12225</name>
</gene>
<evidence type="ECO:0000313" key="2">
    <source>
        <dbReference type="Proteomes" id="UP000238312"/>
    </source>
</evidence>
<protein>
    <submittedName>
        <fullName evidence="1">Uncharacterized protein</fullName>
    </submittedName>
</protein>
<sequence length="245" mass="26298">MFVQHREGMASEANAHQGPILFWSGVAVAEFGAIQPASGYPWTPAAYPGVALVVALGWLSVKAADSLRTAEARQRLRLGSYLAGALLVAHQFSSTAYVTGPFRVGALLLYALAAVMAVRSHRVPGTGRPVLLIATGLDPRALRERLVPQADAAGDIVAVYRADRVTDELRELESRFGLILVVGDEHDPAVKERVSASGLRRQIPDIAEREVVVAGPRPFKRYVAGALSRLAIPKSQIHFEIGHGV</sequence>
<dbReference type="Proteomes" id="UP000238312">
    <property type="component" value="Unassembled WGS sequence"/>
</dbReference>
<dbReference type="InterPro" id="IPR039261">
    <property type="entry name" value="FNR_nucleotide-bd"/>
</dbReference>
<proteinExistence type="predicted"/>
<dbReference type="EMBL" id="PVNG01000022">
    <property type="protein sequence ID" value="PRX58566.1"/>
    <property type="molecule type" value="Genomic_DNA"/>
</dbReference>
<dbReference type="Gene3D" id="3.40.50.80">
    <property type="entry name" value="Nucleotide-binding domain of ferredoxin-NADP reductase (FNR) module"/>
    <property type="match status" value="1"/>
</dbReference>